<reference evidence="2 3" key="1">
    <citation type="submission" date="2022-01" db="EMBL/GenBank/DDBJ databases">
        <title>A chromosomal length assembly of Cordylochernes scorpioides.</title>
        <authorList>
            <person name="Zeh D."/>
            <person name="Zeh J."/>
        </authorList>
    </citation>
    <scope>NUCLEOTIDE SEQUENCE [LARGE SCALE GENOMIC DNA]</scope>
    <source>
        <strain evidence="2">IN4F17</strain>
        <tissue evidence="2">Whole Body</tissue>
    </source>
</reference>
<accession>A0ABY6LB20</accession>
<evidence type="ECO:0000259" key="1">
    <source>
        <dbReference type="Pfam" id="PF13919"/>
    </source>
</evidence>
<dbReference type="PANTHER" id="PTHR13578:SF20">
    <property type="entry name" value="POLYCOMB PROTEIN ASX"/>
    <property type="match status" value="1"/>
</dbReference>
<dbReference type="InterPro" id="IPR024811">
    <property type="entry name" value="ASX/ASX-like"/>
</dbReference>
<proteinExistence type="predicted"/>
<name>A0ABY6LB20_9ARAC</name>
<feature type="domain" description="ASX DEUBAD" evidence="1">
    <location>
        <begin position="105"/>
        <end position="174"/>
    </location>
</feature>
<evidence type="ECO:0000313" key="3">
    <source>
        <dbReference type="Proteomes" id="UP001235939"/>
    </source>
</evidence>
<dbReference type="PANTHER" id="PTHR13578">
    <property type="entry name" value="ADDITIONAL SEX COMBS LIKE PROTEIN ASXL"/>
    <property type="match status" value="1"/>
</dbReference>
<evidence type="ECO:0000313" key="2">
    <source>
        <dbReference type="EMBL" id="UYV77632.1"/>
    </source>
</evidence>
<keyword evidence="3" id="KW-1185">Reference proteome</keyword>
<dbReference type="Pfam" id="PF13919">
    <property type="entry name" value="ASXH"/>
    <property type="match status" value="1"/>
</dbReference>
<dbReference type="InterPro" id="IPR028020">
    <property type="entry name" value="ASX_DEUBAD_dom"/>
</dbReference>
<dbReference type="EMBL" id="CP092877">
    <property type="protein sequence ID" value="UYV77632.1"/>
    <property type="molecule type" value="Genomic_DNA"/>
</dbReference>
<protein>
    <submittedName>
        <fullName evidence="2">ASXL2</fullName>
    </submittedName>
</protein>
<dbReference type="Proteomes" id="UP001235939">
    <property type="component" value="Chromosome 15"/>
</dbReference>
<organism evidence="2 3">
    <name type="scientific">Cordylochernes scorpioides</name>
    <dbReference type="NCBI Taxonomy" id="51811"/>
    <lineage>
        <taxon>Eukaryota</taxon>
        <taxon>Metazoa</taxon>
        <taxon>Ecdysozoa</taxon>
        <taxon>Arthropoda</taxon>
        <taxon>Chelicerata</taxon>
        <taxon>Arachnida</taxon>
        <taxon>Pseudoscorpiones</taxon>
        <taxon>Cheliferoidea</taxon>
        <taxon>Chernetidae</taxon>
        <taxon>Cordylochernes</taxon>
    </lineage>
</organism>
<gene>
    <name evidence="2" type="ORF">LAZ67_15001777</name>
</gene>
<sequence>MSQSELDFQERKRIEAFEIWIWRKLLRVPWTDKRQAYFGHIMRGNGLKEMLILEKNEAAQLAQTKEGCVDIESPDSILVHTNIKVLFSDSLPKPAFCNQPAFHVNLLTKHTFASLPPLYQYRLVQLLPPVDRAAVGTDCSVRLPPSALNNEFFTRAASEWRDRLADGEFTPRTSNGSRWRLRESWPSWIPGRLVAMASEIMDLSHEEAIRSMITSNSYQGLTASPHTVYQALEESRGSKPHSPIEQFLAQRGFWERGDELQYASLEHPTHALLDSGPEIWLGQSILRIFSLWRYSLTSLALCGRALSSIKIKLWTNLISIRS</sequence>